<protein>
    <submittedName>
        <fullName evidence="10">Polyketide synthase</fullName>
    </submittedName>
</protein>
<dbReference type="InterPro" id="IPR050091">
    <property type="entry name" value="PKS_NRPS_Biosynth_Enz"/>
</dbReference>
<dbReference type="Pfam" id="PF00109">
    <property type="entry name" value="ketoacyl-synt"/>
    <property type="match status" value="1"/>
</dbReference>
<dbReference type="InterPro" id="IPR030918">
    <property type="entry name" value="PT_fungal_PKS"/>
</dbReference>
<evidence type="ECO:0000259" key="9">
    <source>
        <dbReference type="PROSITE" id="PS52019"/>
    </source>
</evidence>
<gene>
    <name evidence="10" type="ORF">BJ322DRAFT_147967</name>
</gene>
<dbReference type="GO" id="GO:0044550">
    <property type="term" value="P:secondary metabolite biosynthetic process"/>
    <property type="evidence" value="ECO:0007669"/>
    <property type="project" value="TreeGrafter"/>
</dbReference>
<dbReference type="Pfam" id="PF14765">
    <property type="entry name" value="PS-DH"/>
    <property type="match status" value="1"/>
</dbReference>
<dbReference type="InterPro" id="IPR018201">
    <property type="entry name" value="Ketoacyl_synth_AS"/>
</dbReference>
<dbReference type="CDD" id="cd00833">
    <property type="entry name" value="PKS"/>
    <property type="match status" value="1"/>
</dbReference>
<reference evidence="10" key="2">
    <citation type="submission" date="2020-11" db="EMBL/GenBank/DDBJ databases">
        <authorList>
            <consortium name="DOE Joint Genome Institute"/>
            <person name="Kuo A."/>
            <person name="Miyauchi S."/>
            <person name="Kiss E."/>
            <person name="Drula E."/>
            <person name="Kohler A."/>
            <person name="Sanchez-Garcia M."/>
            <person name="Andreopoulos B."/>
            <person name="Barry K.W."/>
            <person name="Bonito G."/>
            <person name="Buee M."/>
            <person name="Carver A."/>
            <person name="Chen C."/>
            <person name="Cichocki N."/>
            <person name="Clum A."/>
            <person name="Culley D."/>
            <person name="Crous P.W."/>
            <person name="Fauchery L."/>
            <person name="Girlanda M."/>
            <person name="Hayes R."/>
            <person name="Keri Z."/>
            <person name="Labutti K."/>
            <person name="Lipzen A."/>
            <person name="Lombard V."/>
            <person name="Magnuson J."/>
            <person name="Maillard F."/>
            <person name="Morin E."/>
            <person name="Murat C."/>
            <person name="Nolan M."/>
            <person name="Ohm R."/>
            <person name="Pangilinan J."/>
            <person name="Pereira M."/>
            <person name="Perotto S."/>
            <person name="Peter M."/>
            <person name="Riley R."/>
            <person name="Sitrit Y."/>
            <person name="Stielow B."/>
            <person name="Szollosi G."/>
            <person name="Zifcakova L."/>
            <person name="Stursova M."/>
            <person name="Spatafora J.W."/>
            <person name="Tedersoo L."/>
            <person name="Vaario L.-M."/>
            <person name="Yamada A."/>
            <person name="Yan M."/>
            <person name="Wang P."/>
            <person name="Xu J."/>
            <person name="Bruns T."/>
            <person name="Baldrian P."/>
            <person name="Vilgalys R."/>
            <person name="Henrissat B."/>
            <person name="Grigoriev I.V."/>
            <person name="Hibbett D."/>
            <person name="Nagy L.G."/>
            <person name="Martin F.M."/>
        </authorList>
    </citation>
    <scope>NUCLEOTIDE SEQUENCE</scope>
    <source>
        <strain evidence="10">UH-Tt-Lm1</strain>
    </source>
</reference>
<proteinExistence type="predicted"/>
<dbReference type="Pfam" id="PF21089">
    <property type="entry name" value="PKS_DH_N"/>
    <property type="match status" value="1"/>
</dbReference>
<dbReference type="InterPro" id="IPR009081">
    <property type="entry name" value="PP-bd_ACP"/>
</dbReference>
<dbReference type="Gene3D" id="1.10.1200.10">
    <property type="entry name" value="ACP-like"/>
    <property type="match status" value="2"/>
</dbReference>
<feature type="region of interest" description="N-terminal hotdog fold" evidence="5">
    <location>
        <begin position="1339"/>
        <end position="1475"/>
    </location>
</feature>
<keyword evidence="1" id="KW-0596">Phosphopantetheine</keyword>
<dbReference type="InterPro" id="IPR001031">
    <property type="entry name" value="Thioesterase"/>
</dbReference>
<keyword evidence="2" id="KW-0597">Phosphoprotein</keyword>
<feature type="domain" description="Carrier" evidence="7">
    <location>
        <begin position="1714"/>
        <end position="1790"/>
    </location>
</feature>
<feature type="region of interest" description="Disordered" evidence="6">
    <location>
        <begin position="2167"/>
        <end position="2188"/>
    </location>
</feature>
<dbReference type="InterPro" id="IPR020841">
    <property type="entry name" value="PKS_Beta-ketoAc_synthase_dom"/>
</dbReference>
<dbReference type="GO" id="GO:0004315">
    <property type="term" value="F:3-oxoacyl-[acyl-carrier-protein] synthase activity"/>
    <property type="evidence" value="ECO:0007669"/>
    <property type="project" value="InterPro"/>
</dbReference>
<evidence type="ECO:0000256" key="1">
    <source>
        <dbReference type="ARBA" id="ARBA00022450"/>
    </source>
</evidence>
<dbReference type="SUPFAM" id="SSF53901">
    <property type="entry name" value="Thiolase-like"/>
    <property type="match status" value="1"/>
</dbReference>
<dbReference type="Pfam" id="PF00975">
    <property type="entry name" value="Thioesterase"/>
    <property type="match status" value="1"/>
</dbReference>
<evidence type="ECO:0000256" key="4">
    <source>
        <dbReference type="ARBA" id="ARBA00023026"/>
    </source>
</evidence>
<feature type="domain" description="Carrier" evidence="7">
    <location>
        <begin position="1809"/>
        <end position="1883"/>
    </location>
</feature>
<dbReference type="PROSITE" id="PS50075">
    <property type="entry name" value="CARRIER"/>
    <property type="match status" value="2"/>
</dbReference>
<evidence type="ECO:0000259" key="7">
    <source>
        <dbReference type="PROSITE" id="PS50075"/>
    </source>
</evidence>
<dbReference type="InterPro" id="IPR042104">
    <property type="entry name" value="PKS_dehydratase_sf"/>
</dbReference>
<dbReference type="Gene3D" id="3.40.50.1820">
    <property type="entry name" value="alpha/beta hydrolase"/>
    <property type="match status" value="1"/>
</dbReference>
<dbReference type="Pfam" id="PF00698">
    <property type="entry name" value="Acyl_transf_1"/>
    <property type="match status" value="1"/>
</dbReference>
<dbReference type="PROSITE" id="PS00606">
    <property type="entry name" value="KS3_1"/>
    <property type="match status" value="1"/>
</dbReference>
<dbReference type="EMBL" id="WIUZ02000010">
    <property type="protein sequence ID" value="KAF9783347.1"/>
    <property type="molecule type" value="Genomic_DNA"/>
</dbReference>
<dbReference type="SUPFAM" id="SSF53474">
    <property type="entry name" value="alpha/beta-Hydrolases"/>
    <property type="match status" value="1"/>
</dbReference>
<dbReference type="InterPro" id="IPR029058">
    <property type="entry name" value="AB_hydrolase_fold"/>
</dbReference>
<evidence type="ECO:0000313" key="11">
    <source>
        <dbReference type="Proteomes" id="UP000736335"/>
    </source>
</evidence>
<evidence type="ECO:0000256" key="3">
    <source>
        <dbReference type="ARBA" id="ARBA00022679"/>
    </source>
</evidence>
<dbReference type="Pfam" id="PF02801">
    <property type="entry name" value="Ketoacyl-synt_C"/>
    <property type="match status" value="1"/>
</dbReference>
<dbReference type="InterPro" id="IPR049551">
    <property type="entry name" value="PKS_DH_C"/>
</dbReference>
<feature type="active site" description="Proton donor; for dehydratase activity" evidence="5">
    <location>
        <position position="1569"/>
    </location>
</feature>
<dbReference type="NCBIfam" id="TIGR04532">
    <property type="entry name" value="PT_fungal_PKS"/>
    <property type="match status" value="1"/>
</dbReference>
<accession>A0A9P6L4V3</accession>
<evidence type="ECO:0000313" key="10">
    <source>
        <dbReference type="EMBL" id="KAF9783347.1"/>
    </source>
</evidence>
<dbReference type="Gene3D" id="3.40.47.10">
    <property type="match status" value="1"/>
</dbReference>
<sequence length="2188" mass="238207">MLPNLSYSWLFLIRCSRSSLFPLSHLPTSGMNVSSRKVVVPIFSGFGTTDAISDAWLKQSRSDSLSPSGSLLLQSCYRSFLEELASLCSEDFSLLGISLDDFSTPTSLLAHERNNGHILLSHSSLFLSQALRWLSTYDYSHPGPFAHPCDATVGCLSFSLGVLMTPVIASSTTLLDYLYSAVEAYKVTLWIGIRVHIYHHINLSRITLRDSSWSIVCIGVSQIVAQSLIADFHIANEDYPHIYITSTLSSSAVTISGPPHVLAEFTKSFADAFSVLPAHAYALHHVESAHQGTRNQVLCDIRDRGIKFPTRDALKVPIISTSTGESASSSAPLVEEIVDMILTQAVDWGRVVSSAVDRLKSLRQPVEVLNIGPGNSLAHDFEQKISAAGLDVYLRDISFTKHTAPLMEPIAVVGMAVNMPGAPNIDKFWELLQKGESTLSQIPEMRFDTTHIPAYSDSPSTIARMGNFLSNPAAFDHKFFNISPRAAEAMDPQQRVLLHVAHAALEDAGYAPDSTRSWKREDFGCFIGAATGEWADCLRERADLYHSTGTLRAFLSGRISHFMKWGGPSIVVDTACSSSIVAIYQACRALQNGDCTAALTGGVNIICSPDNFVGLSKGRFLSPTGQCKPFDASADGYARSEGCGLFVLKLLSSALEENDRILGVIRGVEVNQNHRNISITRPDVDSQRSLFERLCLRSGTNPQDVSVIEAHGTGTQVGDKCEVESLSLVFGSTDRSPSIGQCGATSPHHLLHLGSVKANIGHLEAASGAAGLAKLLLMLRYRRVPRLISLNTLNSELGSEEELAEMGIVFDRESVEWGTTGKRTAVLNNFGAAGSNGALILEEYTTEDFPSALDEPPAAPTQSHPVVFGFSAKSLEAVEKLQSCYLNSISGTTAPFLRDLAYTSTARRQLYPYRVSITADSPDTLISNLESAVPNQVVSVKKVAFVFSGQGLQYLGMGGQLYWTNEVFQGHVHECQRILEGLGFGGMIKWISGGSSISTRTSQTQAGDVIPDAGSKDEPGALLEHQTAVFTVGYSLAKLWISWGVEPSVVIGHSLGEYPALVVAGVLSVESALYLLLHRANAIREKCPIGTSGMYAARLMDPKKLFRCMEGLDISVACYQTSTDFVLAGKTEDLRILQKKLYATGEMKHQFVDLPLGFHSAYVDPALEKFAKFAKSVLVRPPMIPVVSTVLDTLVHPGTPDVFTTDYFVQHLRMPVLFVQATSRLIEEFGAPDLWLELGPTALFLSSIAALPQLSRPGTVKPMLLPSLKKAESPWSTLSSALAKLYLTDLPIRWREIFHHSKMRLPRLVDLPSYPFKTIDFWTSYQSNRCDRVHDSFDHAAVILNGSSLLERQTQAPTWTNGRVAVFETPVAALAKFIEGHMVAGNPLCPASLYSELGLAAGKSSTLSGSGVFVLSELEFTKPFVYSHTSRQVLVTVATTIDDGLGTFNVCSRSTGDGEGELHCRGMYLIETTDEAVFSALTSAYEDAVPRISFLTSTSRDGTQGREKEVFSRRTVYDLLFPRVVVYSKDYQTIQSFTVSSDSTEGYATLRLPSDRDKRSFTVHPVFVDSVLQVAGFLANMQGGVRDVHICDGVNTIKILVEAVDDDAEYGAYCKSVDLAEGGVDIVVCEVVVIKLGGRVEEAPEVVVQAKGIRFKKLQLDSLVRRLKPVPAAPVRAANALKATLPSPRPPIRRAKAASFSIPDLPPLLHKVPVSHTAVVIKIIASACGFDLATVTPSSDLRSLGVDSILLMEIAHRLQKLPAISFRCSSSVLALCHTVADIISLIGPRPGSPVVARKRASSTVSLLAINEEENVHYLLADALGVDRNKLGMTDDLWSHGLDSLSAAEVLQALQEEFNVLLPQDFFERYRTAAQVQAQIWQYSPARIPRLPARSHSNSLSSVPSLVSVGSTASTDSCVLLSDTQKLTAARATPLFMIHDGSGLINSYEHVGEIGRPFYGIKDPHFGTGESWTDIPSMGKEYAQLISGQSDGGPVILGGWSFGGVSAFEIGCLMMKEGYDVKGVVLVDAPSPMDHVPLSVALLDHIVTQGDPRRSELETMEAIKERFRKSAGLLEGYSPSPNGPYPRVAFLRSREGVKVGSEQMREKLPVWLSDREEPETTTSGWEALLKRKVERWDVLGNHFQPFLPENIERSTRCIAEACDYLDSYREGPDQENAKFASSPSESRGS</sequence>
<feature type="region of interest" description="C-terminal hotdog fold" evidence="5">
    <location>
        <begin position="1503"/>
        <end position="1664"/>
    </location>
</feature>
<dbReference type="SUPFAM" id="SSF52151">
    <property type="entry name" value="FabD/lysophospholipase-like"/>
    <property type="match status" value="1"/>
</dbReference>
<dbReference type="PROSITE" id="PS52019">
    <property type="entry name" value="PKS_MFAS_DH"/>
    <property type="match status" value="1"/>
</dbReference>
<evidence type="ECO:0000256" key="5">
    <source>
        <dbReference type="PROSITE-ProRule" id="PRU01363"/>
    </source>
</evidence>
<keyword evidence="11" id="KW-1185">Reference proteome</keyword>
<dbReference type="InterPro" id="IPR049900">
    <property type="entry name" value="PKS_mFAS_DH"/>
</dbReference>
<dbReference type="InterPro" id="IPR014031">
    <property type="entry name" value="Ketoacyl_synth_C"/>
</dbReference>
<dbReference type="Gene3D" id="3.10.129.110">
    <property type="entry name" value="Polyketide synthase dehydratase"/>
    <property type="match status" value="1"/>
</dbReference>
<name>A0A9P6L4V3_9AGAM</name>
<dbReference type="PROSITE" id="PS52004">
    <property type="entry name" value="KS3_2"/>
    <property type="match status" value="1"/>
</dbReference>
<dbReference type="InterPro" id="IPR049552">
    <property type="entry name" value="PKS_DH_N"/>
</dbReference>
<dbReference type="InterPro" id="IPR006162">
    <property type="entry name" value="Ppantetheine_attach_site"/>
</dbReference>
<dbReference type="InterPro" id="IPR016039">
    <property type="entry name" value="Thiolase-like"/>
</dbReference>
<dbReference type="SUPFAM" id="SSF47336">
    <property type="entry name" value="ACP-like"/>
    <property type="match status" value="2"/>
</dbReference>
<dbReference type="Pfam" id="PF16073">
    <property type="entry name" value="SAT"/>
    <property type="match status" value="1"/>
</dbReference>
<dbReference type="InterPro" id="IPR001227">
    <property type="entry name" value="Ac_transferase_dom_sf"/>
</dbReference>
<dbReference type="SMART" id="SM00825">
    <property type="entry name" value="PKS_KS"/>
    <property type="match status" value="1"/>
</dbReference>
<keyword evidence="4" id="KW-0843">Virulence</keyword>
<reference evidence="10" key="1">
    <citation type="journal article" date="2020" name="Nat. Commun.">
        <title>Large-scale genome sequencing of mycorrhizal fungi provides insights into the early evolution of symbiotic traits.</title>
        <authorList>
            <person name="Miyauchi S."/>
            <person name="Kiss E."/>
            <person name="Kuo A."/>
            <person name="Drula E."/>
            <person name="Kohler A."/>
            <person name="Sanchez-Garcia M."/>
            <person name="Morin E."/>
            <person name="Andreopoulos B."/>
            <person name="Barry K.W."/>
            <person name="Bonito G."/>
            <person name="Buee M."/>
            <person name="Carver A."/>
            <person name="Chen C."/>
            <person name="Cichocki N."/>
            <person name="Clum A."/>
            <person name="Culley D."/>
            <person name="Crous P.W."/>
            <person name="Fauchery L."/>
            <person name="Girlanda M."/>
            <person name="Hayes R.D."/>
            <person name="Keri Z."/>
            <person name="LaButti K."/>
            <person name="Lipzen A."/>
            <person name="Lombard V."/>
            <person name="Magnuson J."/>
            <person name="Maillard F."/>
            <person name="Murat C."/>
            <person name="Nolan M."/>
            <person name="Ohm R.A."/>
            <person name="Pangilinan J."/>
            <person name="Pereira M.F."/>
            <person name="Perotto S."/>
            <person name="Peter M."/>
            <person name="Pfister S."/>
            <person name="Riley R."/>
            <person name="Sitrit Y."/>
            <person name="Stielow J.B."/>
            <person name="Szollosi G."/>
            <person name="Zifcakova L."/>
            <person name="Stursova M."/>
            <person name="Spatafora J.W."/>
            <person name="Tedersoo L."/>
            <person name="Vaario L.M."/>
            <person name="Yamada A."/>
            <person name="Yan M."/>
            <person name="Wang P."/>
            <person name="Xu J."/>
            <person name="Bruns T."/>
            <person name="Baldrian P."/>
            <person name="Vilgalys R."/>
            <person name="Dunand C."/>
            <person name="Henrissat B."/>
            <person name="Grigoriev I.V."/>
            <person name="Hibbett D."/>
            <person name="Nagy L.G."/>
            <person name="Martin F.M."/>
        </authorList>
    </citation>
    <scope>NUCLEOTIDE SEQUENCE</scope>
    <source>
        <strain evidence="10">UH-Tt-Lm1</strain>
    </source>
</reference>
<dbReference type="InterPro" id="IPR032088">
    <property type="entry name" value="SAT"/>
</dbReference>
<dbReference type="InterPro" id="IPR014043">
    <property type="entry name" value="Acyl_transferase_dom"/>
</dbReference>
<dbReference type="OrthoDB" id="329835at2759"/>
<feature type="domain" description="Ketosynthase family 3 (KS3)" evidence="8">
    <location>
        <begin position="407"/>
        <end position="843"/>
    </location>
</feature>
<dbReference type="Pfam" id="PF00550">
    <property type="entry name" value="PP-binding"/>
    <property type="match status" value="2"/>
</dbReference>
<dbReference type="GO" id="GO:0006633">
    <property type="term" value="P:fatty acid biosynthetic process"/>
    <property type="evidence" value="ECO:0007669"/>
    <property type="project" value="InterPro"/>
</dbReference>
<dbReference type="Proteomes" id="UP000736335">
    <property type="component" value="Unassembled WGS sequence"/>
</dbReference>
<feature type="compositionally biased region" description="Polar residues" evidence="6">
    <location>
        <begin position="2178"/>
        <end position="2188"/>
    </location>
</feature>
<dbReference type="Gene3D" id="3.40.366.10">
    <property type="entry name" value="Malonyl-Coenzyme A Acyl Carrier Protein, domain 2"/>
    <property type="match status" value="3"/>
</dbReference>
<evidence type="ECO:0000259" key="8">
    <source>
        <dbReference type="PROSITE" id="PS52004"/>
    </source>
</evidence>
<comment type="caution">
    <text evidence="10">The sequence shown here is derived from an EMBL/GenBank/DDBJ whole genome shotgun (WGS) entry which is preliminary data.</text>
</comment>
<dbReference type="SMART" id="SM00827">
    <property type="entry name" value="PKS_AT"/>
    <property type="match status" value="1"/>
</dbReference>
<dbReference type="InterPro" id="IPR016035">
    <property type="entry name" value="Acyl_Trfase/lysoPLipase"/>
</dbReference>
<dbReference type="InterPro" id="IPR014030">
    <property type="entry name" value="Ketoacyl_synth_N"/>
</dbReference>
<dbReference type="GO" id="GO:0004312">
    <property type="term" value="F:fatty acid synthase activity"/>
    <property type="evidence" value="ECO:0007669"/>
    <property type="project" value="TreeGrafter"/>
</dbReference>
<organism evidence="10 11">
    <name type="scientific">Thelephora terrestris</name>
    <dbReference type="NCBI Taxonomy" id="56493"/>
    <lineage>
        <taxon>Eukaryota</taxon>
        <taxon>Fungi</taxon>
        <taxon>Dikarya</taxon>
        <taxon>Basidiomycota</taxon>
        <taxon>Agaricomycotina</taxon>
        <taxon>Agaricomycetes</taxon>
        <taxon>Thelephorales</taxon>
        <taxon>Thelephoraceae</taxon>
        <taxon>Thelephora</taxon>
    </lineage>
</organism>
<evidence type="ECO:0000256" key="2">
    <source>
        <dbReference type="ARBA" id="ARBA00022553"/>
    </source>
</evidence>
<evidence type="ECO:0000256" key="6">
    <source>
        <dbReference type="SAM" id="MobiDB-lite"/>
    </source>
</evidence>
<keyword evidence="3" id="KW-0808">Transferase</keyword>
<feature type="domain" description="PKS/mFAS DH" evidence="9">
    <location>
        <begin position="1339"/>
        <end position="1664"/>
    </location>
</feature>
<dbReference type="PROSITE" id="PS00012">
    <property type="entry name" value="PHOSPHOPANTETHEINE"/>
    <property type="match status" value="1"/>
</dbReference>
<dbReference type="Gene3D" id="3.30.70.3290">
    <property type="match status" value="1"/>
</dbReference>
<dbReference type="PANTHER" id="PTHR43775">
    <property type="entry name" value="FATTY ACID SYNTHASE"/>
    <property type="match status" value="1"/>
</dbReference>
<dbReference type="InterPro" id="IPR036736">
    <property type="entry name" value="ACP-like_sf"/>
</dbReference>
<feature type="active site" description="Proton acceptor; for dehydratase activity" evidence="5">
    <location>
        <position position="1381"/>
    </location>
</feature>
<dbReference type="PANTHER" id="PTHR43775:SF21">
    <property type="entry name" value="NON-REDUCING POLYKETIDE SYNTHASE AUSA-RELATED"/>
    <property type="match status" value="1"/>
</dbReference>